<protein>
    <submittedName>
        <fullName evidence="2">Uncharacterized protein</fullName>
    </submittedName>
</protein>
<keyword evidence="3" id="KW-1185">Reference proteome</keyword>
<accession>A0ABQ8URL7</accession>
<sequence>MHLSFCEDPLRIQAEEKINHHLFFAPAFPGRLGEDDAITPQTRRISSVIARLPSGPGQVALKFRLPAEPAVVPTMLSEDHTVEELVYAPPHARFQFRPEGRATTPTHPQPAALPAPPSAQQPQQQPQSQPAAGPAPRIPEEIVKETFSGRRRLDIRRSRARASFAAARPCPERFLGFPDVDPRLRPTQCSAP</sequence>
<name>A0ABQ8URL7_9EUKA</name>
<dbReference type="Proteomes" id="UP001141327">
    <property type="component" value="Unassembled WGS sequence"/>
</dbReference>
<gene>
    <name evidence="2" type="ORF">PAPYR_2841</name>
</gene>
<evidence type="ECO:0000256" key="1">
    <source>
        <dbReference type="SAM" id="MobiDB-lite"/>
    </source>
</evidence>
<evidence type="ECO:0000313" key="2">
    <source>
        <dbReference type="EMBL" id="KAJ4460983.1"/>
    </source>
</evidence>
<dbReference type="EMBL" id="JAPMOS010000010">
    <property type="protein sequence ID" value="KAJ4460983.1"/>
    <property type="molecule type" value="Genomic_DNA"/>
</dbReference>
<feature type="compositionally biased region" description="Low complexity" evidence="1">
    <location>
        <begin position="120"/>
        <end position="135"/>
    </location>
</feature>
<feature type="compositionally biased region" description="Pro residues" evidence="1">
    <location>
        <begin position="107"/>
        <end position="119"/>
    </location>
</feature>
<organism evidence="2 3">
    <name type="scientific">Paratrimastix pyriformis</name>
    <dbReference type="NCBI Taxonomy" id="342808"/>
    <lineage>
        <taxon>Eukaryota</taxon>
        <taxon>Metamonada</taxon>
        <taxon>Preaxostyla</taxon>
        <taxon>Paratrimastigidae</taxon>
        <taxon>Paratrimastix</taxon>
    </lineage>
</organism>
<proteinExistence type="predicted"/>
<feature type="region of interest" description="Disordered" evidence="1">
    <location>
        <begin position="98"/>
        <end position="192"/>
    </location>
</feature>
<comment type="caution">
    <text evidence="2">The sequence shown here is derived from an EMBL/GenBank/DDBJ whole genome shotgun (WGS) entry which is preliminary data.</text>
</comment>
<evidence type="ECO:0000313" key="3">
    <source>
        <dbReference type="Proteomes" id="UP001141327"/>
    </source>
</evidence>
<reference evidence="2" key="1">
    <citation type="journal article" date="2022" name="bioRxiv">
        <title>Genomics of Preaxostyla Flagellates Illuminates Evolutionary Transitions and the Path Towards Mitochondrial Loss.</title>
        <authorList>
            <person name="Novak L.V.F."/>
            <person name="Treitli S.C."/>
            <person name="Pyrih J."/>
            <person name="Halakuc P."/>
            <person name="Pipaliya S.V."/>
            <person name="Vacek V."/>
            <person name="Brzon O."/>
            <person name="Soukal P."/>
            <person name="Eme L."/>
            <person name="Dacks J.B."/>
            <person name="Karnkowska A."/>
            <person name="Elias M."/>
            <person name="Hampl V."/>
        </authorList>
    </citation>
    <scope>NUCLEOTIDE SEQUENCE</scope>
    <source>
        <strain evidence="2">RCP-MX</strain>
    </source>
</reference>
<feature type="compositionally biased region" description="Basic and acidic residues" evidence="1">
    <location>
        <begin position="138"/>
        <end position="157"/>
    </location>
</feature>